<keyword evidence="2" id="KW-0574">Periplasm</keyword>
<gene>
    <name evidence="6" type="ORF">IAA16_02625</name>
</gene>
<feature type="region of interest" description="Disordered" evidence="4">
    <location>
        <begin position="334"/>
        <end position="365"/>
    </location>
</feature>
<protein>
    <submittedName>
        <fullName evidence="6">Flagellar filament outer layer protein FlaA</fullName>
    </submittedName>
</protein>
<dbReference type="InterPro" id="IPR006714">
    <property type="entry name" value="FlaA"/>
</dbReference>
<reference evidence="6" key="2">
    <citation type="submission" date="2021-04" db="EMBL/GenBank/DDBJ databases">
        <authorList>
            <person name="Gilroy R."/>
        </authorList>
    </citation>
    <scope>NUCLEOTIDE SEQUENCE</scope>
    <source>
        <strain evidence="6">Gambia15-2214</strain>
    </source>
</reference>
<dbReference type="Proteomes" id="UP000823914">
    <property type="component" value="Unassembled WGS sequence"/>
</dbReference>
<accession>A0A9E2L1J7</accession>
<dbReference type="GO" id="GO:0030288">
    <property type="term" value="C:outer membrane-bounded periplasmic space"/>
    <property type="evidence" value="ECO:0007669"/>
    <property type="project" value="InterPro"/>
</dbReference>
<keyword evidence="6" id="KW-0282">Flagellum</keyword>
<comment type="caution">
    <text evidence="6">The sequence shown here is derived from an EMBL/GenBank/DDBJ whole genome shotgun (WGS) entry which is preliminary data.</text>
</comment>
<dbReference type="Pfam" id="PF04620">
    <property type="entry name" value="FlaA"/>
    <property type="match status" value="1"/>
</dbReference>
<dbReference type="GO" id="GO:0071973">
    <property type="term" value="P:bacterial-type flagellum-dependent cell motility"/>
    <property type="evidence" value="ECO:0007669"/>
    <property type="project" value="InterPro"/>
</dbReference>
<dbReference type="GO" id="GO:0055040">
    <property type="term" value="C:periplasmic flagellum"/>
    <property type="evidence" value="ECO:0007669"/>
    <property type="project" value="UniProtKB-SubCell"/>
</dbReference>
<evidence type="ECO:0000256" key="4">
    <source>
        <dbReference type="SAM" id="MobiDB-lite"/>
    </source>
</evidence>
<sequence length="365" mass="40692">MKKSFVLISAVMLLLGAFAFADEAFIIDFTLLDADIVADANGNPTENSRTTMDYSVTAGMTFTDEQKSLMKSSLALQNWEVVLNSSAQNVQSLSLSEVRSVPVKDTATVPFAGKNVMGVRVEFPLWANNANAKIVPPFSIPMYEPLAQRDANGDVQEPTAEEAASGKYQFEDGYGVVRNVGTIKALAVTTLGMNFPHKLYIYLTDENGVERRYLMGTLDFDGWKELTWSNPFYIDDIRNREIRVYPIYPRGLPSIKFSGFGIARDAMHEGDTYIGYFKDVKVIYDKALLTADRDIADEDVWGIISEKESKKQNAEMVRFGEKQVNRFLEREKQAQEDGFTSSLAVEESTTNDQEAAPAPVVEGEK</sequence>
<dbReference type="AlphaFoldDB" id="A0A9E2L1J7"/>
<keyword evidence="3" id="KW-0975">Bacterial flagellum</keyword>
<evidence type="ECO:0000256" key="5">
    <source>
        <dbReference type="SAM" id="SignalP"/>
    </source>
</evidence>
<evidence type="ECO:0000313" key="6">
    <source>
        <dbReference type="EMBL" id="MBU3849441.1"/>
    </source>
</evidence>
<feature type="chain" id="PRO_5038386270" evidence="5">
    <location>
        <begin position="22"/>
        <end position="365"/>
    </location>
</feature>
<evidence type="ECO:0000256" key="3">
    <source>
        <dbReference type="ARBA" id="ARBA00023143"/>
    </source>
</evidence>
<feature type="signal peptide" evidence="5">
    <location>
        <begin position="1"/>
        <end position="21"/>
    </location>
</feature>
<dbReference type="EMBL" id="JAHLFV010000060">
    <property type="protein sequence ID" value="MBU3849441.1"/>
    <property type="molecule type" value="Genomic_DNA"/>
</dbReference>
<name>A0A9E2L1J7_9SPIR</name>
<keyword evidence="6" id="KW-0966">Cell projection</keyword>
<proteinExistence type="predicted"/>
<organism evidence="6 7">
    <name type="scientific">Candidatus Treponema excrementipullorum</name>
    <dbReference type="NCBI Taxonomy" id="2838768"/>
    <lineage>
        <taxon>Bacteria</taxon>
        <taxon>Pseudomonadati</taxon>
        <taxon>Spirochaetota</taxon>
        <taxon>Spirochaetia</taxon>
        <taxon>Spirochaetales</taxon>
        <taxon>Treponemataceae</taxon>
        <taxon>Treponema</taxon>
    </lineage>
</organism>
<evidence type="ECO:0000256" key="2">
    <source>
        <dbReference type="ARBA" id="ARBA00022764"/>
    </source>
</evidence>
<keyword evidence="5" id="KW-0732">Signal</keyword>
<reference evidence="6" key="1">
    <citation type="journal article" date="2021" name="PeerJ">
        <title>Extensive microbial diversity within the chicken gut microbiome revealed by metagenomics and culture.</title>
        <authorList>
            <person name="Gilroy R."/>
            <person name="Ravi A."/>
            <person name="Getino M."/>
            <person name="Pursley I."/>
            <person name="Horton D.L."/>
            <person name="Alikhan N.F."/>
            <person name="Baker D."/>
            <person name="Gharbi K."/>
            <person name="Hall N."/>
            <person name="Watson M."/>
            <person name="Adriaenssens E.M."/>
            <person name="Foster-Nyarko E."/>
            <person name="Jarju S."/>
            <person name="Secka A."/>
            <person name="Antonio M."/>
            <person name="Oren A."/>
            <person name="Chaudhuri R.R."/>
            <person name="La Ragione R."/>
            <person name="Hildebrand F."/>
            <person name="Pallen M.J."/>
        </authorList>
    </citation>
    <scope>NUCLEOTIDE SEQUENCE</scope>
    <source>
        <strain evidence="6">Gambia15-2214</strain>
    </source>
</reference>
<keyword evidence="6" id="KW-0969">Cilium</keyword>
<evidence type="ECO:0000313" key="7">
    <source>
        <dbReference type="Proteomes" id="UP000823914"/>
    </source>
</evidence>
<evidence type="ECO:0000256" key="1">
    <source>
        <dbReference type="ARBA" id="ARBA00004631"/>
    </source>
</evidence>
<feature type="compositionally biased region" description="Polar residues" evidence="4">
    <location>
        <begin position="338"/>
        <end position="353"/>
    </location>
</feature>
<comment type="subcellular location">
    <subcellularLocation>
        <location evidence="1">Periplasmic flagellum</location>
    </subcellularLocation>
</comment>